<dbReference type="RefSeq" id="XP_040694328.1">
    <property type="nucleotide sequence ID" value="XM_040832365.1"/>
</dbReference>
<dbReference type="STRING" id="1073089.A0A1L9S0G4"/>
<name>A0A1L9S0G4_ASPWE</name>
<dbReference type="PANTHER" id="PTHR36978:SF4">
    <property type="entry name" value="P-LOOP CONTAINING NUCLEOSIDE TRIPHOSPHATE HYDROLASE PROTEIN"/>
    <property type="match status" value="1"/>
</dbReference>
<proteinExistence type="predicted"/>
<gene>
    <name evidence="2" type="ORF">ASPWEDRAFT_226450</name>
</gene>
<evidence type="ECO:0000313" key="2">
    <source>
        <dbReference type="EMBL" id="OJJ40652.1"/>
    </source>
</evidence>
<reference evidence="3" key="1">
    <citation type="journal article" date="2017" name="Genome Biol.">
        <title>Comparative genomics reveals high biological diversity and specific adaptations in the industrially and medically important fungal genus Aspergillus.</title>
        <authorList>
            <person name="de Vries R.P."/>
            <person name="Riley R."/>
            <person name="Wiebenga A."/>
            <person name="Aguilar-Osorio G."/>
            <person name="Amillis S."/>
            <person name="Uchima C.A."/>
            <person name="Anderluh G."/>
            <person name="Asadollahi M."/>
            <person name="Askin M."/>
            <person name="Barry K."/>
            <person name="Battaglia E."/>
            <person name="Bayram O."/>
            <person name="Benocci T."/>
            <person name="Braus-Stromeyer S.A."/>
            <person name="Caldana C."/>
            <person name="Canovas D."/>
            <person name="Cerqueira G.C."/>
            <person name="Chen F."/>
            <person name="Chen W."/>
            <person name="Choi C."/>
            <person name="Clum A."/>
            <person name="Dos Santos R.A."/>
            <person name="Damasio A.R."/>
            <person name="Diallinas G."/>
            <person name="Emri T."/>
            <person name="Fekete E."/>
            <person name="Flipphi M."/>
            <person name="Freyberg S."/>
            <person name="Gallo A."/>
            <person name="Gournas C."/>
            <person name="Habgood R."/>
            <person name="Hainaut M."/>
            <person name="Harispe M.L."/>
            <person name="Henrissat B."/>
            <person name="Hilden K.S."/>
            <person name="Hope R."/>
            <person name="Hossain A."/>
            <person name="Karabika E."/>
            <person name="Karaffa L."/>
            <person name="Karanyi Z."/>
            <person name="Krasevec N."/>
            <person name="Kuo A."/>
            <person name="Kusch H."/>
            <person name="LaButti K."/>
            <person name="Lagendijk E.L."/>
            <person name="Lapidus A."/>
            <person name="Levasseur A."/>
            <person name="Lindquist E."/>
            <person name="Lipzen A."/>
            <person name="Logrieco A.F."/>
            <person name="MacCabe A."/>
            <person name="Maekelae M.R."/>
            <person name="Malavazi I."/>
            <person name="Melin P."/>
            <person name="Meyer V."/>
            <person name="Mielnichuk N."/>
            <person name="Miskei M."/>
            <person name="Molnar A.P."/>
            <person name="Mule G."/>
            <person name="Ngan C.Y."/>
            <person name="Orejas M."/>
            <person name="Orosz E."/>
            <person name="Ouedraogo J.P."/>
            <person name="Overkamp K.M."/>
            <person name="Park H.-S."/>
            <person name="Perrone G."/>
            <person name="Piumi F."/>
            <person name="Punt P.J."/>
            <person name="Ram A.F."/>
            <person name="Ramon A."/>
            <person name="Rauscher S."/>
            <person name="Record E."/>
            <person name="Riano-Pachon D.M."/>
            <person name="Robert V."/>
            <person name="Roehrig J."/>
            <person name="Ruller R."/>
            <person name="Salamov A."/>
            <person name="Salih N.S."/>
            <person name="Samson R.A."/>
            <person name="Sandor E."/>
            <person name="Sanguinetti M."/>
            <person name="Schuetze T."/>
            <person name="Sepcic K."/>
            <person name="Shelest E."/>
            <person name="Sherlock G."/>
            <person name="Sophianopoulou V."/>
            <person name="Squina F.M."/>
            <person name="Sun H."/>
            <person name="Susca A."/>
            <person name="Todd R.B."/>
            <person name="Tsang A."/>
            <person name="Unkles S.E."/>
            <person name="van de Wiele N."/>
            <person name="van Rossen-Uffink D."/>
            <person name="Oliveira J.V."/>
            <person name="Vesth T.C."/>
            <person name="Visser J."/>
            <person name="Yu J.-H."/>
            <person name="Zhou M."/>
            <person name="Andersen M.R."/>
            <person name="Archer D.B."/>
            <person name="Baker S.E."/>
            <person name="Benoit I."/>
            <person name="Brakhage A.A."/>
            <person name="Braus G.H."/>
            <person name="Fischer R."/>
            <person name="Frisvad J.C."/>
            <person name="Goldman G.H."/>
            <person name="Houbraken J."/>
            <person name="Oakley B."/>
            <person name="Pocsi I."/>
            <person name="Scazzocchio C."/>
            <person name="Seiboth B."/>
            <person name="vanKuyk P.A."/>
            <person name="Wortman J."/>
            <person name="Dyer P.S."/>
            <person name="Grigoriev I.V."/>
        </authorList>
    </citation>
    <scope>NUCLEOTIDE SEQUENCE [LARGE SCALE GENOMIC DNA]</scope>
    <source>
        <strain evidence="3">DTO 134E9</strain>
    </source>
</reference>
<dbReference type="PANTHER" id="PTHR36978">
    <property type="entry name" value="P-LOOP CONTAINING NUCLEOTIDE TRIPHOSPHATE HYDROLASE"/>
    <property type="match status" value="1"/>
</dbReference>
<dbReference type="GeneID" id="63748213"/>
<evidence type="ECO:0000256" key="1">
    <source>
        <dbReference type="SAM" id="Phobius"/>
    </source>
</evidence>
<dbReference type="AlphaFoldDB" id="A0A1L9S0G4"/>
<sequence>MCEPISDPRRMYHQWTEAMNCRYFGRGKPYNREDFARLHGKYDALLDIPACLFWDDFHRLYPDTKIILPSRSVDSWYQSVHKTIIAWMRKPSLNILQWVEPERLRPEMLMVKTAYKVICNNDYDSDLPKQRYLEHNARVRAGVSLDRFLELKPGDGWEPLCAFLEVSIPDKPYPKINNTNEFIEGADQADSETLERLTRPGLMFALPVAVVGLTIVWWMQKH</sequence>
<dbReference type="EMBL" id="KV878209">
    <property type="protein sequence ID" value="OJJ40652.1"/>
    <property type="molecule type" value="Genomic_DNA"/>
</dbReference>
<keyword evidence="3" id="KW-1185">Reference proteome</keyword>
<dbReference type="Pfam" id="PF17784">
    <property type="entry name" value="Sulfotransfer_4"/>
    <property type="match status" value="1"/>
</dbReference>
<dbReference type="InterPro" id="IPR027417">
    <property type="entry name" value="P-loop_NTPase"/>
</dbReference>
<protein>
    <submittedName>
        <fullName evidence="2">Uncharacterized protein</fullName>
    </submittedName>
</protein>
<feature type="transmembrane region" description="Helical" evidence="1">
    <location>
        <begin position="201"/>
        <end position="219"/>
    </location>
</feature>
<dbReference type="Gene3D" id="3.40.50.300">
    <property type="entry name" value="P-loop containing nucleotide triphosphate hydrolases"/>
    <property type="match status" value="1"/>
</dbReference>
<dbReference type="OrthoDB" id="408152at2759"/>
<organism evidence="2 3">
    <name type="scientific">Aspergillus wentii DTO 134E9</name>
    <dbReference type="NCBI Taxonomy" id="1073089"/>
    <lineage>
        <taxon>Eukaryota</taxon>
        <taxon>Fungi</taxon>
        <taxon>Dikarya</taxon>
        <taxon>Ascomycota</taxon>
        <taxon>Pezizomycotina</taxon>
        <taxon>Eurotiomycetes</taxon>
        <taxon>Eurotiomycetidae</taxon>
        <taxon>Eurotiales</taxon>
        <taxon>Aspergillaceae</taxon>
        <taxon>Aspergillus</taxon>
        <taxon>Aspergillus subgen. Cremei</taxon>
    </lineage>
</organism>
<keyword evidence="1" id="KW-0472">Membrane</keyword>
<dbReference type="Proteomes" id="UP000184383">
    <property type="component" value="Unassembled WGS sequence"/>
</dbReference>
<dbReference type="VEuPathDB" id="FungiDB:ASPWEDRAFT_226450"/>
<keyword evidence="1" id="KW-0812">Transmembrane</keyword>
<accession>A0A1L9S0G4</accession>
<dbReference type="InterPro" id="IPR040632">
    <property type="entry name" value="Sulfotransfer_4"/>
</dbReference>
<keyword evidence="1" id="KW-1133">Transmembrane helix</keyword>
<dbReference type="SUPFAM" id="SSF52540">
    <property type="entry name" value="P-loop containing nucleoside triphosphate hydrolases"/>
    <property type="match status" value="1"/>
</dbReference>
<evidence type="ECO:0000313" key="3">
    <source>
        <dbReference type="Proteomes" id="UP000184383"/>
    </source>
</evidence>